<dbReference type="Pfam" id="PF13306">
    <property type="entry name" value="LRR_5"/>
    <property type="match status" value="2"/>
</dbReference>
<name>A0ABR2L0M1_9EUKA</name>
<sequence>MGNDESSEIKQNNLIFVLNVDCKIAGIVGNDNASGVIFIHSSIKYKTTEYTIKRILKYSFKNSKSIRLITFPADSSIDAIEKEYFSNSTLESISIPSSLLVLKECWGKFTPNLTKVTIMPNNPNFIYIDNQMIIGKEDKKVTYMMFLYLFALREVIFEPGSQLNTIETLTFSETSIECLSIPATITELREGWCANNPKLKGVKLQKKPNPETAKTNSSSEKVFEKKSNENEDSLTDKIVTNSDENGVSLNERAAENNSDANDVSVTDKVISNSAEKQLATSSSISSTNLLDNLPLSDAAAEQDSDDHSRLRPHNLRGLHIKAGRVPFLPPEVCKGNTKNACCSAH</sequence>
<evidence type="ECO:0000313" key="4">
    <source>
        <dbReference type="Proteomes" id="UP001470230"/>
    </source>
</evidence>
<protein>
    <recommendedName>
        <fullName evidence="2">BPL/LPL catalytic domain-containing protein</fullName>
    </recommendedName>
</protein>
<dbReference type="InterPro" id="IPR026906">
    <property type="entry name" value="LRR_5"/>
</dbReference>
<keyword evidence="4" id="KW-1185">Reference proteome</keyword>
<gene>
    <name evidence="3" type="ORF">M9Y10_014832</name>
</gene>
<accession>A0ABR2L0M1</accession>
<dbReference type="EMBL" id="JAPFFF010000002">
    <property type="protein sequence ID" value="KAK8896906.1"/>
    <property type="molecule type" value="Genomic_DNA"/>
</dbReference>
<dbReference type="Proteomes" id="UP001470230">
    <property type="component" value="Unassembled WGS sequence"/>
</dbReference>
<dbReference type="Gene3D" id="3.80.10.10">
    <property type="entry name" value="Ribonuclease Inhibitor"/>
    <property type="match status" value="1"/>
</dbReference>
<evidence type="ECO:0000259" key="2">
    <source>
        <dbReference type="PROSITE" id="PS51733"/>
    </source>
</evidence>
<feature type="domain" description="BPL/LPL catalytic" evidence="2">
    <location>
        <begin position="1"/>
        <end position="92"/>
    </location>
</feature>
<feature type="region of interest" description="Disordered" evidence="1">
    <location>
        <begin position="203"/>
        <end position="232"/>
    </location>
</feature>
<dbReference type="PROSITE" id="PS51733">
    <property type="entry name" value="BPL_LPL_CATALYTIC"/>
    <property type="match status" value="1"/>
</dbReference>
<proteinExistence type="predicted"/>
<dbReference type="InterPro" id="IPR032675">
    <property type="entry name" value="LRR_dom_sf"/>
</dbReference>
<evidence type="ECO:0000313" key="3">
    <source>
        <dbReference type="EMBL" id="KAK8896906.1"/>
    </source>
</evidence>
<dbReference type="InterPro" id="IPR004143">
    <property type="entry name" value="BPL_LPL_catalytic"/>
</dbReference>
<reference evidence="3 4" key="1">
    <citation type="submission" date="2024-04" db="EMBL/GenBank/DDBJ databases">
        <title>Tritrichomonas musculus Genome.</title>
        <authorList>
            <person name="Alves-Ferreira E."/>
            <person name="Grigg M."/>
            <person name="Lorenzi H."/>
            <person name="Galac M."/>
        </authorList>
    </citation>
    <scope>NUCLEOTIDE SEQUENCE [LARGE SCALE GENOMIC DNA]</scope>
    <source>
        <strain evidence="3 4">EAF2021</strain>
    </source>
</reference>
<organism evidence="3 4">
    <name type="scientific">Tritrichomonas musculus</name>
    <dbReference type="NCBI Taxonomy" id="1915356"/>
    <lineage>
        <taxon>Eukaryota</taxon>
        <taxon>Metamonada</taxon>
        <taxon>Parabasalia</taxon>
        <taxon>Tritrichomonadida</taxon>
        <taxon>Tritrichomonadidae</taxon>
        <taxon>Tritrichomonas</taxon>
    </lineage>
</organism>
<comment type="caution">
    <text evidence="3">The sequence shown here is derived from an EMBL/GenBank/DDBJ whole genome shotgun (WGS) entry which is preliminary data.</text>
</comment>
<evidence type="ECO:0000256" key="1">
    <source>
        <dbReference type="SAM" id="MobiDB-lite"/>
    </source>
</evidence>